<name>A0A1E5CL89_9VIBR</name>
<keyword evidence="1" id="KW-0812">Transmembrane</keyword>
<evidence type="ECO:0000313" key="3">
    <source>
        <dbReference type="EMBL" id="OEE69471.1"/>
    </source>
</evidence>
<dbReference type="SUPFAM" id="SSF57987">
    <property type="entry name" value="Inovirus (filamentous phage) major coat protein"/>
    <property type="match status" value="1"/>
</dbReference>
<protein>
    <recommendedName>
        <fullName evidence="5">Phage coat protein</fullName>
    </recommendedName>
</protein>
<keyword evidence="4" id="KW-1185">Reference proteome</keyword>
<keyword evidence="1" id="KW-0472">Membrane</keyword>
<gene>
    <name evidence="3" type="ORF">A130_09300</name>
</gene>
<dbReference type="InterPro" id="IPR008020">
    <property type="entry name" value="G8P"/>
</dbReference>
<keyword evidence="1" id="KW-1133">Transmembrane helix</keyword>
<reference evidence="3 4" key="1">
    <citation type="journal article" date="2012" name="Science">
        <title>Ecological populations of bacteria act as socially cohesive units of antibiotic production and resistance.</title>
        <authorList>
            <person name="Cordero O.X."/>
            <person name="Wildschutte H."/>
            <person name="Kirkup B."/>
            <person name="Proehl S."/>
            <person name="Ngo L."/>
            <person name="Hussain F."/>
            <person name="Le Roux F."/>
            <person name="Mincer T."/>
            <person name="Polz M.F."/>
        </authorList>
    </citation>
    <scope>NUCLEOTIDE SEQUENCE [LARGE SCALE GENOMIC DNA]</scope>
    <source>
        <strain evidence="3 4">FF-238</strain>
    </source>
</reference>
<dbReference type="Gene3D" id="1.20.5.80">
    <property type="match status" value="1"/>
</dbReference>
<feature type="chain" id="PRO_5009172923" description="Phage coat protein" evidence="2">
    <location>
        <begin position="29"/>
        <end position="78"/>
    </location>
</feature>
<dbReference type="Pfam" id="PF19199">
    <property type="entry name" value="Phage_coatGP8"/>
    <property type="match status" value="1"/>
</dbReference>
<evidence type="ECO:0000313" key="4">
    <source>
        <dbReference type="Proteomes" id="UP000094165"/>
    </source>
</evidence>
<proteinExistence type="predicted"/>
<sequence length="78" mass="7996">MDKMKNILTAKRLAAGSLVLAASGSANAALPAHVTDAFTAVGTLVTDLEAQAWIIVPVVFIALAGITLFKKFGNKAIG</sequence>
<organism evidence="3 4">
    <name type="scientific">Vibrio genomosp. F6 str. FF-238</name>
    <dbReference type="NCBI Taxonomy" id="1191298"/>
    <lineage>
        <taxon>Bacteria</taxon>
        <taxon>Pseudomonadati</taxon>
        <taxon>Pseudomonadota</taxon>
        <taxon>Gammaproteobacteria</taxon>
        <taxon>Vibrionales</taxon>
        <taxon>Vibrionaceae</taxon>
        <taxon>Vibrio</taxon>
    </lineage>
</organism>
<evidence type="ECO:0000256" key="2">
    <source>
        <dbReference type="SAM" id="SignalP"/>
    </source>
</evidence>
<feature type="signal peptide" evidence="2">
    <location>
        <begin position="1"/>
        <end position="28"/>
    </location>
</feature>
<dbReference type="AlphaFoldDB" id="A0A1E5CL89"/>
<comment type="caution">
    <text evidence="3">The sequence shown here is derived from an EMBL/GenBank/DDBJ whole genome shotgun (WGS) entry which is preliminary data.</text>
</comment>
<evidence type="ECO:0000256" key="1">
    <source>
        <dbReference type="SAM" id="Phobius"/>
    </source>
</evidence>
<dbReference type="Proteomes" id="UP000094165">
    <property type="component" value="Unassembled WGS sequence"/>
</dbReference>
<feature type="transmembrane region" description="Helical" evidence="1">
    <location>
        <begin position="52"/>
        <end position="69"/>
    </location>
</feature>
<dbReference type="EMBL" id="AJYW02000313">
    <property type="protein sequence ID" value="OEE69471.1"/>
    <property type="molecule type" value="Genomic_DNA"/>
</dbReference>
<accession>A0A1E5CL89</accession>
<keyword evidence="2" id="KW-0732">Signal</keyword>
<dbReference type="InterPro" id="IPR023390">
    <property type="entry name" value="Phage_M13_G8P_capsid_dom_sf"/>
</dbReference>
<evidence type="ECO:0008006" key="5">
    <source>
        <dbReference type="Google" id="ProtNLM"/>
    </source>
</evidence>
<dbReference type="PIRSF" id="PIRSF004117">
    <property type="entry name" value="Phage_coat_B"/>
    <property type="match status" value="1"/>
</dbReference>
<dbReference type="RefSeq" id="WP_017051523.1">
    <property type="nucleotide sequence ID" value="NZ_AJYW02000313.1"/>
</dbReference>